<dbReference type="Proteomes" id="UP000644699">
    <property type="component" value="Unassembled WGS sequence"/>
</dbReference>
<keyword evidence="3" id="KW-1185">Reference proteome</keyword>
<feature type="compositionally biased region" description="Pro residues" evidence="1">
    <location>
        <begin position="62"/>
        <end position="79"/>
    </location>
</feature>
<reference evidence="2" key="1">
    <citation type="journal article" date="2014" name="Int. J. Syst. Evol. Microbiol.">
        <title>Complete genome sequence of Corynebacterium casei LMG S-19264T (=DSM 44701T), isolated from a smear-ripened cheese.</title>
        <authorList>
            <consortium name="US DOE Joint Genome Institute (JGI-PGF)"/>
            <person name="Walter F."/>
            <person name="Albersmeier A."/>
            <person name="Kalinowski J."/>
            <person name="Ruckert C."/>
        </authorList>
    </citation>
    <scope>NUCLEOTIDE SEQUENCE</scope>
    <source>
        <strain evidence="2">CGMCC 1.15367</strain>
    </source>
</reference>
<comment type="caution">
    <text evidence="2">The sequence shown here is derived from an EMBL/GenBank/DDBJ whole genome shotgun (WGS) entry which is preliminary data.</text>
</comment>
<protein>
    <submittedName>
        <fullName evidence="2">Uncharacterized protein</fullName>
    </submittedName>
</protein>
<name>A0A916ZC66_9HYPH</name>
<sequence length="105" mass="11110">MSAAFDARAVLDENVRLRAEVAFLRGQLAYVVSQSSAGFARGMIRTPGTGPFLDVASEPEPVAAPEPTPPPVKAGAFPPEPLPPGFDMIDAYLEYLALPEGEDLP</sequence>
<evidence type="ECO:0000256" key="1">
    <source>
        <dbReference type="SAM" id="MobiDB-lite"/>
    </source>
</evidence>
<proteinExistence type="predicted"/>
<evidence type="ECO:0000313" key="2">
    <source>
        <dbReference type="EMBL" id="GGD87939.1"/>
    </source>
</evidence>
<feature type="region of interest" description="Disordered" evidence="1">
    <location>
        <begin position="58"/>
        <end position="79"/>
    </location>
</feature>
<gene>
    <name evidence="2" type="ORF">GCM10011390_03360</name>
</gene>
<evidence type="ECO:0000313" key="3">
    <source>
        <dbReference type="Proteomes" id="UP000644699"/>
    </source>
</evidence>
<reference evidence="2" key="2">
    <citation type="submission" date="2020-09" db="EMBL/GenBank/DDBJ databases">
        <authorList>
            <person name="Sun Q."/>
            <person name="Zhou Y."/>
        </authorList>
    </citation>
    <scope>NUCLEOTIDE SEQUENCE</scope>
    <source>
        <strain evidence="2">CGMCC 1.15367</strain>
    </source>
</reference>
<dbReference type="EMBL" id="BMIQ01000001">
    <property type="protein sequence ID" value="GGD87939.1"/>
    <property type="molecule type" value="Genomic_DNA"/>
</dbReference>
<accession>A0A916ZC66</accession>
<organism evidence="2 3">
    <name type="scientific">Aureimonas endophytica</name>
    <dbReference type="NCBI Taxonomy" id="2027858"/>
    <lineage>
        <taxon>Bacteria</taxon>
        <taxon>Pseudomonadati</taxon>
        <taxon>Pseudomonadota</taxon>
        <taxon>Alphaproteobacteria</taxon>
        <taxon>Hyphomicrobiales</taxon>
        <taxon>Aurantimonadaceae</taxon>
        <taxon>Aureimonas</taxon>
    </lineage>
</organism>
<dbReference type="AlphaFoldDB" id="A0A916ZC66"/>
<dbReference type="RefSeq" id="WP_188906485.1">
    <property type="nucleotide sequence ID" value="NZ_BMIQ01000001.1"/>
</dbReference>